<comment type="caution">
    <text evidence="8">The sequence shown here is derived from an EMBL/GenBank/DDBJ whole genome shotgun (WGS) entry which is preliminary data.</text>
</comment>
<evidence type="ECO:0000256" key="3">
    <source>
        <dbReference type="ARBA" id="ARBA00018111"/>
    </source>
</evidence>
<dbReference type="InterPro" id="IPR036388">
    <property type="entry name" value="WH-like_DNA-bd_sf"/>
</dbReference>
<comment type="function">
    <text evidence="5">Modulates RecA activity.</text>
</comment>
<comment type="subcellular location">
    <subcellularLocation>
        <location evidence="1 5">Cytoplasm</location>
    </subcellularLocation>
</comment>
<evidence type="ECO:0000256" key="2">
    <source>
        <dbReference type="ARBA" id="ARBA00009695"/>
    </source>
</evidence>
<evidence type="ECO:0000259" key="6">
    <source>
        <dbReference type="Pfam" id="PF02631"/>
    </source>
</evidence>
<dbReference type="GO" id="GO:0005737">
    <property type="term" value="C:cytoplasm"/>
    <property type="evidence" value="ECO:0007669"/>
    <property type="project" value="UniProtKB-SubCell"/>
</dbReference>
<sequence length="164" mass="19110">MSDSSSPRRSPYARLFDRATRVLAMRDHSEQELRKKLSTVYPGQKDESPAPEDIEKVIASCLEQHWLNDARFARQFIASRARKGYGSRRIRQELQQKGISRELCDAAMAECEVDWTQAAWDQATKKYGEPLPTLFAEKAKVQRFLLYRGFLMEDIQEIYRNFAD</sequence>
<evidence type="ECO:0000256" key="1">
    <source>
        <dbReference type="ARBA" id="ARBA00004496"/>
    </source>
</evidence>
<feature type="domain" description="RecX second three-helical" evidence="6">
    <location>
        <begin position="68"/>
        <end position="108"/>
    </location>
</feature>
<dbReference type="Gene3D" id="1.10.10.10">
    <property type="entry name" value="Winged helix-like DNA-binding domain superfamily/Winged helix DNA-binding domain"/>
    <property type="match status" value="3"/>
</dbReference>
<evidence type="ECO:0000256" key="5">
    <source>
        <dbReference type="HAMAP-Rule" id="MF_01114"/>
    </source>
</evidence>
<dbReference type="Proteomes" id="UP000240212">
    <property type="component" value="Unassembled WGS sequence"/>
</dbReference>
<evidence type="ECO:0000313" key="9">
    <source>
        <dbReference type="Proteomes" id="UP000240212"/>
    </source>
</evidence>
<dbReference type="OrthoDB" id="7066780at2"/>
<reference evidence="8 9" key="1">
    <citation type="submission" date="2018-03" db="EMBL/GenBank/DDBJ databases">
        <title>Draft genome sequence of the first documented clinical Siccibacter turicensis isolate in Austria.</title>
        <authorList>
            <person name="Lepuschitz S."/>
            <person name="Pekard-Amenitsch S."/>
            <person name="Haunold R."/>
            <person name="Schill S."/>
            <person name="Mach R."/>
            <person name="Allerberger F."/>
            <person name="Ruppitsch W."/>
            <person name="Forsythe S.J."/>
        </authorList>
    </citation>
    <scope>NUCLEOTIDE SEQUENCE [LARGE SCALE GENOMIC DNA]</scope>
    <source>
        <strain evidence="8 9">6100069499-17</strain>
    </source>
</reference>
<dbReference type="InterPro" id="IPR053924">
    <property type="entry name" value="RecX_HTH_2nd"/>
</dbReference>
<gene>
    <name evidence="5 8" type="primary">recX</name>
    <name evidence="8" type="ORF">C7G83_04305</name>
</gene>
<protein>
    <recommendedName>
        <fullName evidence="3 5">Regulatory protein RecX</fullName>
    </recommendedName>
</protein>
<name>A0A2P8VMG5_9ENTR</name>
<dbReference type="Pfam" id="PF02631">
    <property type="entry name" value="RecX_HTH2"/>
    <property type="match status" value="1"/>
</dbReference>
<keyword evidence="9" id="KW-1185">Reference proteome</keyword>
<comment type="similarity">
    <text evidence="2 5">Belongs to the RecX family.</text>
</comment>
<organism evidence="8 9">
    <name type="scientific">Siccibacter turicensis</name>
    <dbReference type="NCBI Taxonomy" id="357233"/>
    <lineage>
        <taxon>Bacteria</taxon>
        <taxon>Pseudomonadati</taxon>
        <taxon>Pseudomonadota</taxon>
        <taxon>Gammaproteobacteria</taxon>
        <taxon>Enterobacterales</taxon>
        <taxon>Enterobacteriaceae</taxon>
        <taxon>Siccibacter</taxon>
    </lineage>
</organism>
<dbReference type="RefSeq" id="WP_106876369.1">
    <property type="nucleotide sequence ID" value="NZ_PYEP01000002.1"/>
</dbReference>
<dbReference type="GO" id="GO:0006282">
    <property type="term" value="P:regulation of DNA repair"/>
    <property type="evidence" value="ECO:0007669"/>
    <property type="project" value="UniProtKB-UniRule"/>
</dbReference>
<dbReference type="InterPro" id="IPR053925">
    <property type="entry name" value="RecX_HTH_3rd"/>
</dbReference>
<evidence type="ECO:0000256" key="4">
    <source>
        <dbReference type="ARBA" id="ARBA00022490"/>
    </source>
</evidence>
<dbReference type="HAMAP" id="MF_01114">
    <property type="entry name" value="RecX"/>
    <property type="match status" value="1"/>
</dbReference>
<proteinExistence type="inferred from homology"/>
<dbReference type="PANTHER" id="PTHR33602">
    <property type="entry name" value="REGULATORY PROTEIN RECX FAMILY PROTEIN"/>
    <property type="match status" value="1"/>
</dbReference>
<evidence type="ECO:0000259" key="7">
    <source>
        <dbReference type="Pfam" id="PF21981"/>
    </source>
</evidence>
<dbReference type="EMBL" id="PYEP01000002">
    <property type="protein sequence ID" value="PSN08590.1"/>
    <property type="molecule type" value="Genomic_DNA"/>
</dbReference>
<feature type="domain" description="RecX third three-helical" evidence="7">
    <location>
        <begin position="116"/>
        <end position="158"/>
    </location>
</feature>
<dbReference type="PANTHER" id="PTHR33602:SF1">
    <property type="entry name" value="REGULATORY PROTEIN RECX FAMILY PROTEIN"/>
    <property type="match status" value="1"/>
</dbReference>
<keyword evidence="4 5" id="KW-0963">Cytoplasm</keyword>
<dbReference type="STRING" id="1388748.GCA_000463155_03098"/>
<dbReference type="InterPro" id="IPR003783">
    <property type="entry name" value="Regulatory_RecX"/>
</dbReference>
<evidence type="ECO:0000313" key="8">
    <source>
        <dbReference type="EMBL" id="PSN08590.1"/>
    </source>
</evidence>
<accession>A0A2P8VMG5</accession>
<dbReference type="AlphaFoldDB" id="A0A2P8VMG5"/>
<dbReference type="Pfam" id="PF21981">
    <property type="entry name" value="RecX_HTH3"/>
    <property type="match status" value="1"/>
</dbReference>